<evidence type="ECO:0000313" key="7">
    <source>
        <dbReference type="Proteomes" id="UP000275024"/>
    </source>
</evidence>
<sequence length="332" mass="34774">MSGSAPRGLPPLITVLGASGFVGAAVTAALARRPVRLRAVSRRPPDVAGAGAASFEVHPADVTDRAALAHAVDGADVVVNLLLNSGGWRAAEEDPRSELVNVGVIRSTADLLRRRRGTGRPPLVVYSGSASQIGVPPDAPIDGGEPDRPETAYDRQKLAAERALKEATAEGVLRGVSLRLPTVYGEPTGSGNADRGVVSTMIGRALAGEPLRMWHDGTVRRDLVHVTDVARAVEAAIDHPDRLVGGHWLIGSGESPALGDAFRLIADSVARHTGRPPVPVLSVPPPDHAPVTDFRSVLIDPWRFRAVTGWKPELSLAEGVDRTVAALTAHAS</sequence>
<keyword evidence="2" id="KW-0472">Membrane</keyword>
<evidence type="ECO:0000313" key="5">
    <source>
        <dbReference type="EMBL" id="RKN26445.1"/>
    </source>
</evidence>
<name>A0A3A9WZA1_9ACTN</name>
<evidence type="ECO:0000259" key="3">
    <source>
        <dbReference type="Pfam" id="PF01370"/>
    </source>
</evidence>
<dbReference type="Proteomes" id="UP000275024">
    <property type="component" value="Unassembled WGS sequence"/>
</dbReference>
<dbReference type="Proteomes" id="UP000268652">
    <property type="component" value="Unassembled WGS sequence"/>
</dbReference>
<gene>
    <name evidence="5" type="ORF">D7318_03355</name>
    <name evidence="4" type="ORF">D7319_06305</name>
</gene>
<feature type="transmembrane region" description="Helical" evidence="2">
    <location>
        <begin position="12"/>
        <end position="31"/>
    </location>
</feature>
<dbReference type="RefSeq" id="WP_120695328.1">
    <property type="nucleotide sequence ID" value="NZ_RBDX01000003.1"/>
</dbReference>
<evidence type="ECO:0000256" key="1">
    <source>
        <dbReference type="SAM" id="MobiDB-lite"/>
    </source>
</evidence>
<dbReference type="PANTHER" id="PTHR43245">
    <property type="entry name" value="BIFUNCTIONAL POLYMYXIN RESISTANCE PROTEIN ARNA"/>
    <property type="match status" value="1"/>
</dbReference>
<feature type="domain" description="NAD-dependent epimerase/dehydratase" evidence="3">
    <location>
        <begin position="13"/>
        <end position="251"/>
    </location>
</feature>
<keyword evidence="6" id="KW-1185">Reference proteome</keyword>
<organism evidence="4 7">
    <name type="scientific">Streptomyces radicis</name>
    <dbReference type="NCBI Taxonomy" id="1750517"/>
    <lineage>
        <taxon>Bacteria</taxon>
        <taxon>Bacillati</taxon>
        <taxon>Actinomycetota</taxon>
        <taxon>Actinomycetes</taxon>
        <taxon>Kitasatosporales</taxon>
        <taxon>Streptomycetaceae</taxon>
        <taxon>Streptomyces</taxon>
    </lineage>
</organism>
<keyword evidence="2" id="KW-0812">Transmembrane</keyword>
<dbReference type="Pfam" id="PF01370">
    <property type="entry name" value="Epimerase"/>
    <property type="match status" value="1"/>
</dbReference>
<reference evidence="6 7" key="1">
    <citation type="submission" date="2018-09" db="EMBL/GenBank/DDBJ databases">
        <title>Streptomyces sp. nov. DS1-2, an endophytic actinomycete isolated from roots of Dendrobium scabrilingue.</title>
        <authorList>
            <person name="Kuncharoen N."/>
            <person name="Kudo T."/>
            <person name="Ohkuma M."/>
            <person name="Yuki M."/>
            <person name="Tanasupawat S."/>
        </authorList>
    </citation>
    <scope>NUCLEOTIDE SEQUENCE [LARGE SCALE GENOMIC DNA]</scope>
    <source>
        <strain evidence="4 7">AZ1-7</strain>
        <strain evidence="5 6">DS1-2</strain>
    </source>
</reference>
<dbReference type="EMBL" id="RBDY01000002">
    <property type="protein sequence ID" value="RKN26445.1"/>
    <property type="molecule type" value="Genomic_DNA"/>
</dbReference>
<dbReference type="InterPro" id="IPR050177">
    <property type="entry name" value="Lipid_A_modif_metabolic_enz"/>
</dbReference>
<dbReference type="InterPro" id="IPR001509">
    <property type="entry name" value="Epimerase_deHydtase"/>
</dbReference>
<feature type="region of interest" description="Disordered" evidence="1">
    <location>
        <begin position="127"/>
        <end position="154"/>
    </location>
</feature>
<protein>
    <submittedName>
        <fullName evidence="4">NAD-dependent epimerase/dehydratase family protein</fullName>
    </submittedName>
</protein>
<accession>A0A3A9WZA1</accession>
<proteinExistence type="predicted"/>
<dbReference type="AlphaFoldDB" id="A0A3A9WZA1"/>
<evidence type="ECO:0000313" key="4">
    <source>
        <dbReference type="EMBL" id="RKN11537.1"/>
    </source>
</evidence>
<dbReference type="EMBL" id="RBDX01000003">
    <property type="protein sequence ID" value="RKN11537.1"/>
    <property type="molecule type" value="Genomic_DNA"/>
</dbReference>
<dbReference type="InterPro" id="IPR036291">
    <property type="entry name" value="NAD(P)-bd_dom_sf"/>
</dbReference>
<evidence type="ECO:0000313" key="6">
    <source>
        <dbReference type="Proteomes" id="UP000268652"/>
    </source>
</evidence>
<dbReference type="SUPFAM" id="SSF51735">
    <property type="entry name" value="NAD(P)-binding Rossmann-fold domains"/>
    <property type="match status" value="1"/>
</dbReference>
<keyword evidence="2" id="KW-1133">Transmembrane helix</keyword>
<dbReference type="OrthoDB" id="3288614at2"/>
<evidence type="ECO:0000256" key="2">
    <source>
        <dbReference type="SAM" id="Phobius"/>
    </source>
</evidence>
<feature type="compositionally biased region" description="Basic and acidic residues" evidence="1">
    <location>
        <begin position="145"/>
        <end position="154"/>
    </location>
</feature>
<dbReference type="Gene3D" id="3.40.50.720">
    <property type="entry name" value="NAD(P)-binding Rossmann-like Domain"/>
    <property type="match status" value="1"/>
</dbReference>
<comment type="caution">
    <text evidence="4">The sequence shown here is derived from an EMBL/GenBank/DDBJ whole genome shotgun (WGS) entry which is preliminary data.</text>
</comment>